<dbReference type="SUPFAM" id="SSF52540">
    <property type="entry name" value="P-loop containing nucleoside triphosphate hydrolases"/>
    <property type="match status" value="1"/>
</dbReference>
<dbReference type="PRINTS" id="PR00449">
    <property type="entry name" value="RASTRNSFRMNG"/>
</dbReference>
<dbReference type="PROSITE" id="PS51420">
    <property type="entry name" value="RHO"/>
    <property type="match status" value="1"/>
</dbReference>
<reference evidence="4 5" key="2">
    <citation type="journal article" date="2012" name="Proc. Natl. Acad. Sci. U.S.A.">
        <title>Antigenic diversity is generated by distinct evolutionary mechanisms in African trypanosome species.</title>
        <authorList>
            <person name="Jackson A.P."/>
            <person name="Berry A."/>
            <person name="Aslett M."/>
            <person name="Allison H.C."/>
            <person name="Burton P."/>
            <person name="Vavrova-Anderson J."/>
            <person name="Brown R."/>
            <person name="Browne H."/>
            <person name="Corton N."/>
            <person name="Hauser H."/>
            <person name="Gamble J."/>
            <person name="Gilderthorp R."/>
            <person name="Marcello L."/>
            <person name="McQuillan J."/>
            <person name="Otto T.D."/>
            <person name="Quail M.A."/>
            <person name="Sanders M.J."/>
            <person name="van Tonder A."/>
            <person name="Ginger M.L."/>
            <person name="Field M.C."/>
            <person name="Barry J.D."/>
            <person name="Hertz-Fowler C."/>
            <person name="Berriman M."/>
        </authorList>
    </citation>
    <scope>NUCLEOTIDE SEQUENCE [LARGE SCALE GENOMIC DNA]</scope>
    <source>
        <strain evidence="4 5">IL3000</strain>
    </source>
</reference>
<dbReference type="InterPro" id="IPR005225">
    <property type="entry name" value="Small_GTP-bd"/>
</dbReference>
<keyword evidence="1" id="KW-0547">Nucleotide-binding</keyword>
<accession>F9WCC4</accession>
<dbReference type="NCBIfam" id="TIGR00231">
    <property type="entry name" value="small_GTP"/>
    <property type="match status" value="1"/>
</dbReference>
<keyword evidence="5" id="KW-1185">Reference proteome</keyword>
<dbReference type="GO" id="GO:0005525">
    <property type="term" value="F:GTP binding"/>
    <property type="evidence" value="ECO:0007669"/>
    <property type="project" value="UniProtKB-KW"/>
</dbReference>
<evidence type="ECO:0000256" key="2">
    <source>
        <dbReference type="ARBA" id="ARBA00023134"/>
    </source>
</evidence>
<dbReference type="SMART" id="SM00174">
    <property type="entry name" value="RHO"/>
    <property type="match status" value="1"/>
</dbReference>
<dbReference type="Pfam" id="PF00071">
    <property type="entry name" value="Ras"/>
    <property type="match status" value="1"/>
</dbReference>
<dbReference type="OMA" id="XIDIKLE"/>
<keyword evidence="2" id="KW-0342">GTP-binding</keyword>
<dbReference type="Gene3D" id="3.40.50.300">
    <property type="entry name" value="P-loop containing nucleotide triphosphate hydrolases"/>
    <property type="match status" value="1"/>
</dbReference>
<dbReference type="PROSITE" id="PS51419">
    <property type="entry name" value="RAB"/>
    <property type="match status" value="1"/>
</dbReference>
<evidence type="ECO:0000256" key="1">
    <source>
        <dbReference type="ARBA" id="ARBA00022741"/>
    </source>
</evidence>
<dbReference type="Proteomes" id="UP000000702">
    <property type="component" value="Unassembled WGS sequence"/>
</dbReference>
<dbReference type="CDD" id="cd01861">
    <property type="entry name" value="Rab6"/>
    <property type="match status" value="1"/>
</dbReference>
<dbReference type="SMART" id="SM00175">
    <property type="entry name" value="RAB"/>
    <property type="match status" value="1"/>
</dbReference>
<evidence type="ECO:0000313" key="5">
    <source>
        <dbReference type="Proteomes" id="UP000000702"/>
    </source>
</evidence>
<dbReference type="InterPro" id="IPR050227">
    <property type="entry name" value="Rab"/>
</dbReference>
<gene>
    <name evidence="4" type="ORF">TCIL3000_0_54860</name>
</gene>
<dbReference type="AlphaFoldDB" id="F9WCC4"/>
<sequence>MNPVPASSTSSGKKSSSAPAASETTHMAKYKIVLLGDQSVGKTSLVTRFMYDTFDQQYQATIGIDFFSKTLHVDNRAVWLHVWDTAGQERFRSLIPSYIRNSAAAIIVYDITSRVSFLSTFDWVDEVRKVRGSDVVVALVGNKCDAQERREVSTEEAQKKADEYCLIFVEVSAKQGTNVKSLFRKVAEAMPVADVGGSVAAPVGKRRDPFLLTPSQLQQQQQGDTRDGGCC</sequence>
<dbReference type="InterPro" id="IPR027417">
    <property type="entry name" value="P-loop_NTPase"/>
</dbReference>
<reference evidence="5" key="1">
    <citation type="submission" date="2011-07" db="EMBL/GenBank/DDBJ databases">
        <title>Divergent evolution of antigenic variation in African trypanosomes.</title>
        <authorList>
            <person name="Jackson A.P."/>
            <person name="Berry A."/>
            <person name="Allison H.C."/>
            <person name="Burton P."/>
            <person name="Anderson J."/>
            <person name="Aslett M."/>
            <person name="Brown R."/>
            <person name="Corton N."/>
            <person name="Harris D."/>
            <person name="Hauser H."/>
            <person name="Gamble J."/>
            <person name="Gilderthorp R."/>
            <person name="McQuillan J."/>
            <person name="Quail M.A."/>
            <person name="Sanders M."/>
            <person name="Van Tonder A."/>
            <person name="Ginger M.L."/>
            <person name="Donelson J.E."/>
            <person name="Field M.C."/>
            <person name="Barry J.D."/>
            <person name="Berriman M."/>
            <person name="Hertz-Fowler C."/>
        </authorList>
    </citation>
    <scope>NUCLEOTIDE SEQUENCE [LARGE SCALE GENOMIC DNA]</scope>
    <source>
        <strain evidence="5">IL3000</strain>
    </source>
</reference>
<evidence type="ECO:0000256" key="3">
    <source>
        <dbReference type="SAM" id="MobiDB-lite"/>
    </source>
</evidence>
<dbReference type="PROSITE" id="PS51421">
    <property type="entry name" value="RAS"/>
    <property type="match status" value="1"/>
</dbReference>
<dbReference type="VEuPathDB" id="TriTrypDB:TcIL3000_0_54860"/>
<dbReference type="SMART" id="SM00176">
    <property type="entry name" value="RAN"/>
    <property type="match status" value="1"/>
</dbReference>
<dbReference type="InterPro" id="IPR001806">
    <property type="entry name" value="Small_GTPase"/>
</dbReference>
<proteinExistence type="predicted"/>
<dbReference type="PANTHER" id="PTHR47977">
    <property type="entry name" value="RAS-RELATED PROTEIN RAB"/>
    <property type="match status" value="1"/>
</dbReference>
<dbReference type="GO" id="GO:0003924">
    <property type="term" value="F:GTPase activity"/>
    <property type="evidence" value="ECO:0007669"/>
    <property type="project" value="InterPro"/>
</dbReference>
<organism evidence="4 5">
    <name type="scientific">Trypanosoma congolense (strain IL3000)</name>
    <dbReference type="NCBI Taxonomy" id="1068625"/>
    <lineage>
        <taxon>Eukaryota</taxon>
        <taxon>Discoba</taxon>
        <taxon>Euglenozoa</taxon>
        <taxon>Kinetoplastea</taxon>
        <taxon>Metakinetoplastina</taxon>
        <taxon>Trypanosomatida</taxon>
        <taxon>Trypanosomatidae</taxon>
        <taxon>Trypanosoma</taxon>
        <taxon>Nannomonas</taxon>
    </lineage>
</organism>
<name>F9WCC4_TRYCI</name>
<dbReference type="SMART" id="SM00173">
    <property type="entry name" value="RAS"/>
    <property type="match status" value="1"/>
</dbReference>
<protein>
    <submittedName>
        <fullName evidence="4">WGS project CAEQ00000000 data, annotated contig 2213</fullName>
    </submittedName>
</protein>
<comment type="caution">
    <text evidence="4">The sequence shown here is derived from an EMBL/GenBank/DDBJ whole genome shotgun (WGS) entry which is preliminary data.</text>
</comment>
<feature type="region of interest" description="Disordered" evidence="3">
    <location>
        <begin position="1"/>
        <end position="22"/>
    </location>
</feature>
<dbReference type="FunFam" id="3.40.50.300:FF:000823">
    <property type="entry name" value="Small GTPase RAB, putative"/>
    <property type="match status" value="1"/>
</dbReference>
<evidence type="ECO:0000313" key="4">
    <source>
        <dbReference type="EMBL" id="CCD14917.1"/>
    </source>
</evidence>
<dbReference type="EMBL" id="CAEQ01001700">
    <property type="protein sequence ID" value="CCD14917.1"/>
    <property type="molecule type" value="Genomic_DNA"/>
</dbReference>